<evidence type="ECO:0000256" key="9">
    <source>
        <dbReference type="ARBA" id="ARBA00023033"/>
    </source>
</evidence>
<evidence type="ECO:0000256" key="13">
    <source>
        <dbReference type="ARBA" id="ARBA00044502"/>
    </source>
</evidence>
<comment type="catalytic activity">
    <reaction evidence="14">
        <text>[(1-&gt;4)-beta-D-glucosyl]n+m + reduced acceptor + O2 = 4-dehydro-beta-D-glucosyl-[(1-&gt;4)-beta-D-glucosyl]n-1 + [(1-&gt;4)-beta-D-glucosyl]m + acceptor + H2O.</text>
        <dbReference type="EC" id="1.14.99.56"/>
    </reaction>
</comment>
<evidence type="ECO:0000256" key="3">
    <source>
        <dbReference type="ARBA" id="ARBA00022525"/>
    </source>
</evidence>
<organism evidence="17 18">
    <name type="scientific">Monosporascus ibericus</name>
    <dbReference type="NCBI Taxonomy" id="155417"/>
    <lineage>
        <taxon>Eukaryota</taxon>
        <taxon>Fungi</taxon>
        <taxon>Dikarya</taxon>
        <taxon>Ascomycota</taxon>
        <taxon>Pezizomycotina</taxon>
        <taxon>Sordariomycetes</taxon>
        <taxon>Xylariomycetidae</taxon>
        <taxon>Xylariales</taxon>
        <taxon>Xylariales incertae sedis</taxon>
        <taxon>Monosporascus</taxon>
    </lineage>
</organism>
<evidence type="ECO:0000313" key="18">
    <source>
        <dbReference type="Proteomes" id="UP000293360"/>
    </source>
</evidence>
<evidence type="ECO:0000256" key="4">
    <source>
        <dbReference type="ARBA" id="ARBA00022723"/>
    </source>
</evidence>
<dbReference type="Proteomes" id="UP000293360">
    <property type="component" value="Unassembled WGS sequence"/>
</dbReference>
<evidence type="ECO:0000256" key="5">
    <source>
        <dbReference type="ARBA" id="ARBA00022729"/>
    </source>
</evidence>
<comment type="subcellular location">
    <subcellularLocation>
        <location evidence="2">Secreted</location>
    </subcellularLocation>
</comment>
<proteinExistence type="inferred from homology"/>
<evidence type="ECO:0000256" key="12">
    <source>
        <dbReference type="ARBA" id="ARBA00023326"/>
    </source>
</evidence>
<evidence type="ECO:0000313" key="17">
    <source>
        <dbReference type="EMBL" id="RYO80683.1"/>
    </source>
</evidence>
<evidence type="ECO:0000256" key="14">
    <source>
        <dbReference type="ARBA" id="ARBA00045077"/>
    </source>
</evidence>
<keyword evidence="18" id="KW-1185">Reference proteome</keyword>
<evidence type="ECO:0000256" key="8">
    <source>
        <dbReference type="ARBA" id="ARBA00023008"/>
    </source>
</evidence>
<dbReference type="AlphaFoldDB" id="A0A4Q4SW85"/>
<protein>
    <recommendedName>
        <fullName evidence="15">lytic cellulose monooxygenase (C4-dehydrogenating)</fullName>
        <ecNumber evidence="15">1.14.99.56</ecNumber>
    </recommendedName>
</protein>
<dbReference type="GO" id="GO:0046872">
    <property type="term" value="F:metal ion binding"/>
    <property type="evidence" value="ECO:0007669"/>
    <property type="project" value="UniProtKB-KW"/>
</dbReference>
<keyword evidence="8" id="KW-0186">Copper</keyword>
<comment type="cofactor">
    <cofactor evidence="1">
        <name>Cu(2+)</name>
        <dbReference type="ChEBI" id="CHEBI:29036"/>
    </cofactor>
</comment>
<dbReference type="STRING" id="155417.A0A4Q4SW85"/>
<keyword evidence="12" id="KW-0624">Polysaccharide degradation</keyword>
<dbReference type="EMBL" id="QJNU01001035">
    <property type="protein sequence ID" value="RYO80683.1"/>
    <property type="molecule type" value="Genomic_DNA"/>
</dbReference>
<keyword evidence="7" id="KW-0560">Oxidoreductase</keyword>
<dbReference type="GO" id="GO:0004497">
    <property type="term" value="F:monooxygenase activity"/>
    <property type="evidence" value="ECO:0007669"/>
    <property type="project" value="UniProtKB-KW"/>
</dbReference>
<dbReference type="PANTHER" id="PTHR33353">
    <property type="entry name" value="PUTATIVE (AFU_ORTHOLOGUE AFUA_1G12560)-RELATED"/>
    <property type="match status" value="1"/>
</dbReference>
<dbReference type="Pfam" id="PF03443">
    <property type="entry name" value="AA9"/>
    <property type="match status" value="1"/>
</dbReference>
<dbReference type="Gene3D" id="2.70.50.70">
    <property type="match status" value="1"/>
</dbReference>
<evidence type="ECO:0000256" key="2">
    <source>
        <dbReference type="ARBA" id="ARBA00004613"/>
    </source>
</evidence>
<evidence type="ECO:0000259" key="16">
    <source>
        <dbReference type="Pfam" id="PF03443"/>
    </source>
</evidence>
<comment type="similarity">
    <text evidence="13">Belongs to the polysaccharide monooxygenase AA9 family.</text>
</comment>
<name>A0A4Q4SW85_9PEZI</name>
<gene>
    <name evidence="17" type="ORF">DL764_009867</name>
</gene>
<dbReference type="PANTHER" id="PTHR33353:SF18">
    <property type="entry name" value="ENDOGLUCANASE II"/>
    <property type="match status" value="1"/>
</dbReference>
<dbReference type="EC" id="1.14.99.56" evidence="15"/>
<dbReference type="GO" id="GO:0030245">
    <property type="term" value="P:cellulose catabolic process"/>
    <property type="evidence" value="ECO:0007669"/>
    <property type="project" value="UniProtKB-KW"/>
</dbReference>
<keyword evidence="9" id="KW-0503">Monooxygenase</keyword>
<evidence type="ECO:0000256" key="11">
    <source>
        <dbReference type="ARBA" id="ARBA00023277"/>
    </source>
</evidence>
<reference evidence="17 18" key="1">
    <citation type="submission" date="2018-06" db="EMBL/GenBank/DDBJ databases">
        <title>Complete Genomes of Monosporascus.</title>
        <authorList>
            <person name="Robinson A.J."/>
            <person name="Natvig D.O."/>
        </authorList>
    </citation>
    <scope>NUCLEOTIDE SEQUENCE [LARGE SCALE GENOMIC DNA]</scope>
    <source>
        <strain evidence="17 18">CBS 110550</strain>
    </source>
</reference>
<evidence type="ECO:0000256" key="1">
    <source>
        <dbReference type="ARBA" id="ARBA00001973"/>
    </source>
</evidence>
<keyword evidence="3" id="KW-0964">Secreted</keyword>
<evidence type="ECO:0000256" key="7">
    <source>
        <dbReference type="ARBA" id="ARBA00023002"/>
    </source>
</evidence>
<dbReference type="InterPro" id="IPR049892">
    <property type="entry name" value="AA9"/>
</dbReference>
<keyword evidence="10" id="KW-1015">Disulfide bond</keyword>
<dbReference type="OrthoDB" id="3496539at2759"/>
<dbReference type="InterPro" id="IPR005103">
    <property type="entry name" value="AA9_LPMO"/>
</dbReference>
<evidence type="ECO:0000256" key="15">
    <source>
        <dbReference type="ARBA" id="ARBA00047174"/>
    </source>
</evidence>
<sequence>MIALHIASSPQGAQLYMECAQINISGGKATTTPQTHSIPGIYMAISPYLSRDPLEPTRSCEYTIPGPNVFIS</sequence>
<keyword evidence="5" id="KW-0732">Signal</keyword>
<keyword evidence="6" id="KW-0136">Cellulose degradation</keyword>
<evidence type="ECO:0000256" key="10">
    <source>
        <dbReference type="ARBA" id="ARBA00023157"/>
    </source>
</evidence>
<accession>A0A4Q4SW85</accession>
<evidence type="ECO:0000256" key="6">
    <source>
        <dbReference type="ARBA" id="ARBA00023001"/>
    </source>
</evidence>
<feature type="domain" description="Auxiliary Activity family 9 catalytic" evidence="16">
    <location>
        <begin position="1"/>
        <end position="50"/>
    </location>
</feature>
<dbReference type="GO" id="GO:0005576">
    <property type="term" value="C:extracellular region"/>
    <property type="evidence" value="ECO:0007669"/>
    <property type="project" value="UniProtKB-SubCell"/>
</dbReference>
<comment type="caution">
    <text evidence="17">The sequence shown here is derived from an EMBL/GenBank/DDBJ whole genome shotgun (WGS) entry which is preliminary data.</text>
</comment>
<keyword evidence="11" id="KW-0119">Carbohydrate metabolism</keyword>
<keyword evidence="4" id="KW-0479">Metal-binding</keyword>